<accession>A0A484NT25</accession>
<dbReference type="InterPro" id="IPR017871">
    <property type="entry name" value="ABC_transporter-like_CS"/>
</dbReference>
<protein>
    <submittedName>
        <fullName evidence="8">Oligopeptide transport ATP-binding protein OppD (TC 3.A.1.5.1)</fullName>
    </submittedName>
</protein>
<gene>
    <name evidence="8" type="ORF">AMP9_2220</name>
</gene>
<dbReference type="Gene3D" id="3.40.50.300">
    <property type="entry name" value="P-loop containing nucleotide triphosphate hydrolases"/>
    <property type="match status" value="1"/>
</dbReference>
<evidence type="ECO:0000256" key="6">
    <source>
        <dbReference type="ARBA" id="ARBA00023136"/>
    </source>
</evidence>
<dbReference type="EMBL" id="CAADHY010000006">
    <property type="protein sequence ID" value="VFR16505.1"/>
    <property type="molecule type" value="Genomic_DNA"/>
</dbReference>
<evidence type="ECO:0000313" key="8">
    <source>
        <dbReference type="EMBL" id="VFR16505.1"/>
    </source>
</evidence>
<keyword evidence="3" id="KW-1003">Cell membrane</keyword>
<keyword evidence="5 8" id="KW-0067">ATP-binding</keyword>
<feature type="domain" description="ABC transporter" evidence="7">
    <location>
        <begin position="9"/>
        <end position="261"/>
    </location>
</feature>
<evidence type="ECO:0000256" key="4">
    <source>
        <dbReference type="ARBA" id="ARBA00022741"/>
    </source>
</evidence>
<dbReference type="SMART" id="SM00382">
    <property type="entry name" value="AAA"/>
    <property type="match status" value="1"/>
</dbReference>
<dbReference type="InterPro" id="IPR003439">
    <property type="entry name" value="ABC_transporter-like_ATP-bd"/>
</dbReference>
<dbReference type="PROSITE" id="PS00211">
    <property type="entry name" value="ABC_TRANSPORTER_1"/>
    <property type="match status" value="1"/>
</dbReference>
<dbReference type="SUPFAM" id="SSF52540">
    <property type="entry name" value="P-loop containing nucleoside triphosphate hydrolases"/>
    <property type="match status" value="1"/>
</dbReference>
<dbReference type="InterPro" id="IPR027417">
    <property type="entry name" value="P-loop_NTPase"/>
</dbReference>
<dbReference type="PANTHER" id="PTHR43297:SF2">
    <property type="entry name" value="DIPEPTIDE TRANSPORT ATP-BINDING PROTEIN DPPD"/>
    <property type="match status" value="1"/>
</dbReference>
<name>A0A484NT25_9ZZZZ</name>
<dbReference type="CDD" id="cd03257">
    <property type="entry name" value="ABC_NikE_OppD_transporters"/>
    <property type="match status" value="1"/>
</dbReference>
<dbReference type="AlphaFoldDB" id="A0A484NT25"/>
<dbReference type="PROSITE" id="PS50893">
    <property type="entry name" value="ABC_TRANSPORTER_2"/>
    <property type="match status" value="1"/>
</dbReference>
<dbReference type="FunFam" id="3.40.50.300:FF:000016">
    <property type="entry name" value="Oligopeptide ABC transporter ATP-binding component"/>
    <property type="match status" value="1"/>
</dbReference>
<dbReference type="InterPro" id="IPR050388">
    <property type="entry name" value="ABC_Ni/Peptide_Import"/>
</dbReference>
<dbReference type="PANTHER" id="PTHR43297">
    <property type="entry name" value="OLIGOPEPTIDE TRANSPORT ATP-BINDING PROTEIN APPD"/>
    <property type="match status" value="1"/>
</dbReference>
<evidence type="ECO:0000256" key="5">
    <source>
        <dbReference type="ARBA" id="ARBA00022840"/>
    </source>
</evidence>
<keyword evidence="6" id="KW-0472">Membrane</keyword>
<organism evidence="8">
    <name type="scientific">plant metagenome</name>
    <dbReference type="NCBI Taxonomy" id="1297885"/>
    <lineage>
        <taxon>unclassified sequences</taxon>
        <taxon>metagenomes</taxon>
        <taxon>organismal metagenomes</taxon>
    </lineage>
</organism>
<evidence type="ECO:0000256" key="1">
    <source>
        <dbReference type="ARBA" id="ARBA00004202"/>
    </source>
</evidence>
<keyword evidence="2" id="KW-0813">Transport</keyword>
<keyword evidence="4" id="KW-0547">Nucleotide-binding</keyword>
<comment type="subcellular location">
    <subcellularLocation>
        <location evidence="1">Cell membrane</location>
        <topology evidence="1">Peripheral membrane protein</topology>
    </subcellularLocation>
</comment>
<reference evidence="8" key="1">
    <citation type="submission" date="2019-03" db="EMBL/GenBank/DDBJ databases">
        <authorList>
            <person name="Danneels B."/>
        </authorList>
    </citation>
    <scope>NUCLEOTIDE SEQUENCE</scope>
</reference>
<evidence type="ECO:0000259" key="7">
    <source>
        <dbReference type="PROSITE" id="PS50893"/>
    </source>
</evidence>
<sequence length="278" mass="29768">MSACATPLLRVEDLRIAYQGSRGRPDAVAVDGLSFEIHRGETLALVGESGCGKSTTGLALLRLLPASARISARRLDFAGRGLLALDERALQSVRGGGIGMVFQDALSALNPIMRVGDQVAEAVRLHRRCSAREARDEALALLERVRIPEAARRMREYPQRLSGGMRQRIVIAIALAGRPSLLVADEPTTALDVTIQAQILTLLRSLQRELDMGLLLITHDLGVVAEMADRVAVMRDGVCVESRPAAALYADPQHPYTRALLASRPGAAAIGAELQASA</sequence>
<dbReference type="GO" id="GO:0005524">
    <property type="term" value="F:ATP binding"/>
    <property type="evidence" value="ECO:0007669"/>
    <property type="project" value="UniProtKB-KW"/>
</dbReference>
<evidence type="ECO:0000256" key="2">
    <source>
        <dbReference type="ARBA" id="ARBA00022448"/>
    </source>
</evidence>
<dbReference type="Pfam" id="PF00005">
    <property type="entry name" value="ABC_tran"/>
    <property type="match status" value="1"/>
</dbReference>
<dbReference type="InterPro" id="IPR003593">
    <property type="entry name" value="AAA+_ATPase"/>
</dbReference>
<dbReference type="GO" id="GO:0005886">
    <property type="term" value="C:plasma membrane"/>
    <property type="evidence" value="ECO:0007669"/>
    <property type="project" value="UniProtKB-SubCell"/>
</dbReference>
<evidence type="ECO:0000256" key="3">
    <source>
        <dbReference type="ARBA" id="ARBA00022475"/>
    </source>
</evidence>
<dbReference type="GO" id="GO:0016887">
    <property type="term" value="F:ATP hydrolysis activity"/>
    <property type="evidence" value="ECO:0007669"/>
    <property type="project" value="InterPro"/>
</dbReference>
<proteinExistence type="predicted"/>